<feature type="chain" id="PRO_5045063537" description="WxL domain-containing protein" evidence="1">
    <location>
        <begin position="18"/>
        <end position="709"/>
    </location>
</feature>
<keyword evidence="3" id="KW-1185">Reference proteome</keyword>
<comment type="caution">
    <text evidence="2">The sequence shown here is derived from an EMBL/GenBank/DDBJ whole genome shotgun (WGS) entry which is preliminary data.</text>
</comment>
<accession>A0ABW1TLW4</accession>
<keyword evidence="1" id="KW-0732">Signal</keyword>
<proteinExistence type="predicted"/>
<evidence type="ECO:0000313" key="3">
    <source>
        <dbReference type="Proteomes" id="UP001596191"/>
    </source>
</evidence>
<name>A0ABW1TLW4_9LACO</name>
<dbReference type="Proteomes" id="UP001596191">
    <property type="component" value="Unassembled WGS sequence"/>
</dbReference>
<organism evidence="2 3">
    <name type="scientific">Levilactobacillus tangyuanensis</name>
    <dbReference type="NCBI Taxonomy" id="2486021"/>
    <lineage>
        <taxon>Bacteria</taxon>
        <taxon>Bacillati</taxon>
        <taxon>Bacillota</taxon>
        <taxon>Bacilli</taxon>
        <taxon>Lactobacillales</taxon>
        <taxon>Lactobacillaceae</taxon>
        <taxon>Levilactobacillus</taxon>
    </lineage>
</organism>
<evidence type="ECO:0000313" key="2">
    <source>
        <dbReference type="EMBL" id="MFC6274216.1"/>
    </source>
</evidence>
<dbReference type="EMBL" id="JBHSSJ010000002">
    <property type="protein sequence ID" value="MFC6274216.1"/>
    <property type="molecule type" value="Genomic_DNA"/>
</dbReference>
<dbReference type="Gene3D" id="2.60.120.200">
    <property type="match status" value="1"/>
</dbReference>
<sequence length="709" mass="75483">MKLKVWLGILVSLGVMGAGGTVARADADYDQALKTAPQGIALENVFTPGTAGNNQAQVVDVTNPNVKGTQAARVNNGKKQFGALWSTNENVFDLTQDHSASMWMYFGNTGKKAADGMALVFQNDENGLAASPKFGKTISGETLGVWGVDNNRKNTDPGTIASLAIQNSWALEFDTHLNNSTSYGNSGDADSFDVSIKGPHIASNYPGAPETYEMVRTVTYIPIYGVGYYATQAHEGVISGDYTMLANGAWHHLSLNWSAKAQEMTYTFDDKDPNTGEEKTGTTQTVPLDLAKIDPKGTNKVRWGFTGATGESYENNLVLFEEVPGLVDATAKTKVTDTTTGKTVGDGESLMGTHQVQVDYQLDYLKGKQTWKDVDAQIQLPDHIDYKSAKITYSDGTTADVSLDDLSDNKVHYTLTEALSDTNKSAVISFTGKAEDVKGATPIDSSVSTFAAVNGVVTTSTPSLVLNPTLELYALSLSGSGTAVEAGKDVSMRGLVVIPEGLGLGNSDMTVKPKINGEDLPSFQIPEGEGDDSGIFTVTVPAAKLKSGRNQLTFVVGDPFGNVSNEVTYTIDVNRQLLLQTGDGTGAFADTTLTGTKQKVRRLKGWQVEVLDTREAGAKWSLQVTGTDFKRSDGAKLAGNLFYFDGGDQTPITDVATTVGTGTATDGDDLTDVAGNWDDDQGLMLELNSAAVHGDYEAKLTWTLNDVPS</sequence>
<dbReference type="SUPFAM" id="SSF49899">
    <property type="entry name" value="Concanavalin A-like lectins/glucanases"/>
    <property type="match status" value="1"/>
</dbReference>
<dbReference type="RefSeq" id="WP_125638859.1">
    <property type="nucleotide sequence ID" value="NZ_JBHSSJ010000002.1"/>
</dbReference>
<protein>
    <recommendedName>
        <fullName evidence="4">WxL domain-containing protein</fullName>
    </recommendedName>
</protein>
<dbReference type="InterPro" id="IPR013320">
    <property type="entry name" value="ConA-like_dom_sf"/>
</dbReference>
<reference evidence="3" key="1">
    <citation type="journal article" date="2019" name="Int. J. Syst. Evol. Microbiol.">
        <title>The Global Catalogue of Microorganisms (GCM) 10K type strain sequencing project: providing services to taxonomists for standard genome sequencing and annotation.</title>
        <authorList>
            <consortium name="The Broad Institute Genomics Platform"/>
            <consortium name="The Broad Institute Genome Sequencing Center for Infectious Disease"/>
            <person name="Wu L."/>
            <person name="Ma J."/>
        </authorList>
    </citation>
    <scope>NUCLEOTIDE SEQUENCE [LARGE SCALE GENOMIC DNA]</scope>
    <source>
        <strain evidence="3">CCM 8907</strain>
    </source>
</reference>
<evidence type="ECO:0000256" key="1">
    <source>
        <dbReference type="SAM" id="SignalP"/>
    </source>
</evidence>
<gene>
    <name evidence="2" type="ORF">ACFQET_01625</name>
</gene>
<evidence type="ECO:0008006" key="4">
    <source>
        <dbReference type="Google" id="ProtNLM"/>
    </source>
</evidence>
<feature type="signal peptide" evidence="1">
    <location>
        <begin position="1"/>
        <end position="17"/>
    </location>
</feature>